<proteinExistence type="predicted"/>
<dbReference type="Proteomes" id="UP000219813">
    <property type="component" value="Chromosome 11"/>
</dbReference>
<dbReference type="Proteomes" id="UP000078597">
    <property type="component" value="Unassembled WGS sequence"/>
</dbReference>
<dbReference type="OMA" id="ELKYCFD"/>
<organism evidence="1 3">
    <name type="scientific">Plasmodium malariae</name>
    <dbReference type="NCBI Taxonomy" id="5858"/>
    <lineage>
        <taxon>Eukaryota</taxon>
        <taxon>Sar</taxon>
        <taxon>Alveolata</taxon>
        <taxon>Apicomplexa</taxon>
        <taxon>Aconoidasida</taxon>
        <taxon>Haemosporida</taxon>
        <taxon>Plasmodiidae</taxon>
        <taxon>Plasmodium</taxon>
        <taxon>Plasmodium (Plasmodium)</taxon>
    </lineage>
</organism>
<dbReference type="VEuPathDB" id="PlasmoDB:PmUG01_11037000"/>
<dbReference type="RefSeq" id="XP_028862558.1">
    <property type="nucleotide sequence ID" value="XM_029006028.1"/>
</dbReference>
<evidence type="ECO:0000313" key="2">
    <source>
        <dbReference type="EMBL" id="SCO93119.1"/>
    </source>
</evidence>
<reference evidence="3" key="2">
    <citation type="submission" date="2016-05" db="EMBL/GenBank/DDBJ databases">
        <authorList>
            <person name="Naeem Raeece"/>
        </authorList>
    </citation>
    <scope>NUCLEOTIDE SEQUENCE [LARGE SCALE GENOMIC DNA]</scope>
</reference>
<evidence type="ECO:0000313" key="1">
    <source>
        <dbReference type="EMBL" id="SBS87058.1"/>
    </source>
</evidence>
<accession>A0A1A8W7B8</accession>
<evidence type="ECO:0000313" key="4">
    <source>
        <dbReference type="Proteomes" id="UP000219813"/>
    </source>
</evidence>
<dbReference type="KEGG" id="pmal:PMUG01_11037000"/>
<keyword evidence="4" id="KW-1185">Reference proteome</keyword>
<protein>
    <submittedName>
        <fullName evidence="1">Uncharacterized protein</fullName>
    </submittedName>
</protein>
<sequence>MFRYVIFGISGSVSGWVLRDIVICLVNNVNSTNGILLNKFICSKDDYVKNTSNELKYCFDQLELSKGFNNYNIYLKEKNYFVETLYIEKWNNIKNLSEHMHSEKNKEILHYLQKMNIHFSPSLFVLLKQYNGIDTPEYLKNYFS</sequence>
<gene>
    <name evidence="2" type="primary">PmUG01_11037000</name>
    <name evidence="1" type="ORF">PMALA_018280</name>
    <name evidence="2" type="ORF">PMUG01_11037000</name>
</gene>
<dbReference type="OrthoDB" id="369304at2759"/>
<dbReference type="EMBL" id="FLQW01000974">
    <property type="protein sequence ID" value="SBS87058.1"/>
    <property type="molecule type" value="Genomic_DNA"/>
</dbReference>
<dbReference type="GeneID" id="39869831"/>
<name>A0A1A8W7B8_PLAMA</name>
<dbReference type="AlphaFoldDB" id="A0A1A8W7B8"/>
<evidence type="ECO:0000313" key="3">
    <source>
        <dbReference type="Proteomes" id="UP000078597"/>
    </source>
</evidence>
<reference evidence="1" key="1">
    <citation type="submission" date="2016-05" db="EMBL/GenBank/DDBJ databases">
        <authorList>
            <person name="Lavstsen T."/>
            <person name="Jespersen J.S."/>
        </authorList>
    </citation>
    <scope>NUCLEOTIDE SEQUENCE [LARGE SCALE GENOMIC DNA]</scope>
</reference>
<dbReference type="EMBL" id="LT594632">
    <property type="protein sequence ID" value="SCO93119.1"/>
    <property type="molecule type" value="Genomic_DNA"/>
</dbReference>
<reference evidence="2 4" key="3">
    <citation type="submission" date="2016-06" db="EMBL/GenBank/DDBJ databases">
        <authorList>
            <consortium name="Pathogen Informatics"/>
        </authorList>
    </citation>
    <scope>NUCLEOTIDE SEQUENCE [LARGE SCALE GENOMIC DNA]</scope>
</reference>